<evidence type="ECO:0000313" key="2">
    <source>
        <dbReference type="EMBL" id="PYE77872.1"/>
    </source>
</evidence>
<protein>
    <submittedName>
        <fullName evidence="2">Uncharacterized protein</fullName>
    </submittedName>
</protein>
<gene>
    <name evidence="2" type="ORF">DFQ15_11116</name>
</gene>
<dbReference type="RefSeq" id="WP_110465611.1">
    <property type="nucleotide sequence ID" value="NZ_JAMOFZ010000011.1"/>
</dbReference>
<feature type="coiled-coil region" evidence="1">
    <location>
        <begin position="29"/>
        <end position="56"/>
    </location>
</feature>
<dbReference type="EMBL" id="QJTC01000011">
    <property type="protein sequence ID" value="PYE77872.1"/>
    <property type="molecule type" value="Genomic_DNA"/>
</dbReference>
<name>A0A318SGG8_9BURK</name>
<sequence length="366" mass="39499">MIPVLTASAGVVAGECLMLPGIGNLRSKIRHRDRDIANLKTENQALRDQLDQSQNQCGCTTPWSNLLQFPQLNIPYQQQQQPTNQLLNLASQLMQLMGQGMGASSMYSGMYGPQTGSLGNSTGTLQNLFGQLQDQMQLSGGLYNAMNAYESLQRRQSSVDSFRPLDQNGLSSQGILQNTAPGFSQNYVPTYDRPLPPTSTYSQPNDERAIVTTLGKNATKLFPGGKNISMTDIQQIAQGGRCPDGTEAPADLKMACQALASNPALFTKLQSAVKASKGKTDTDGLASVWDVQTLMQQLKAANPNSSTAYNTNTPVRPYSPNSAYGSSFVNALMGHLQSTGVNPYMLNLLQQPGMQQPGMLQPRLAV</sequence>
<organism evidence="2 3">
    <name type="scientific">Xylophilus ampelinus</name>
    <dbReference type="NCBI Taxonomy" id="54067"/>
    <lineage>
        <taxon>Bacteria</taxon>
        <taxon>Pseudomonadati</taxon>
        <taxon>Pseudomonadota</taxon>
        <taxon>Betaproteobacteria</taxon>
        <taxon>Burkholderiales</taxon>
        <taxon>Xylophilus</taxon>
    </lineage>
</organism>
<evidence type="ECO:0000256" key="1">
    <source>
        <dbReference type="SAM" id="Coils"/>
    </source>
</evidence>
<dbReference type="Proteomes" id="UP000247540">
    <property type="component" value="Unassembled WGS sequence"/>
</dbReference>
<proteinExistence type="predicted"/>
<keyword evidence="3" id="KW-1185">Reference proteome</keyword>
<accession>A0A318SGG8</accession>
<evidence type="ECO:0000313" key="3">
    <source>
        <dbReference type="Proteomes" id="UP000247540"/>
    </source>
</evidence>
<keyword evidence="1" id="KW-0175">Coiled coil</keyword>
<dbReference type="OrthoDB" id="5523771at2"/>
<dbReference type="AlphaFoldDB" id="A0A318SGG8"/>
<comment type="caution">
    <text evidence="2">The sequence shown here is derived from an EMBL/GenBank/DDBJ whole genome shotgun (WGS) entry which is preliminary data.</text>
</comment>
<reference evidence="2 3" key="1">
    <citation type="submission" date="2018-06" db="EMBL/GenBank/DDBJ databases">
        <title>Genomic Encyclopedia of Type Strains, Phase III (KMG-III): the genomes of soil and plant-associated and newly described type strains.</title>
        <authorList>
            <person name="Whitman W."/>
        </authorList>
    </citation>
    <scope>NUCLEOTIDE SEQUENCE [LARGE SCALE GENOMIC DNA]</scope>
    <source>
        <strain evidence="2 3">CECT 7646</strain>
    </source>
</reference>